<dbReference type="EMBL" id="GECZ01016282">
    <property type="protein sequence ID" value="JAS53487.1"/>
    <property type="molecule type" value="Transcribed_RNA"/>
</dbReference>
<evidence type="ECO:0000313" key="9">
    <source>
        <dbReference type="EMBL" id="JAS50485.1"/>
    </source>
</evidence>
<dbReference type="EMBL" id="GECZ01005208">
    <property type="protein sequence ID" value="JAS64561.1"/>
    <property type="molecule type" value="Transcribed_RNA"/>
</dbReference>
<keyword evidence="1" id="KW-0812">Transmembrane</keyword>
<accession>A0A1B6G9P9</accession>
<proteinExistence type="predicted"/>
<dbReference type="EMBL" id="GECZ01019317">
    <property type="protein sequence ID" value="JAS50452.1"/>
    <property type="molecule type" value="Transcribed_RNA"/>
</dbReference>
<dbReference type="EMBL" id="GECZ01019364">
    <property type="protein sequence ID" value="JAS50405.1"/>
    <property type="molecule type" value="Transcribed_RNA"/>
</dbReference>
<evidence type="ECO:0000313" key="6">
    <source>
        <dbReference type="EMBL" id="JAS49006.1"/>
    </source>
</evidence>
<feature type="transmembrane region" description="Helical" evidence="1">
    <location>
        <begin position="217"/>
        <end position="240"/>
    </location>
</feature>
<dbReference type="EMBL" id="GECZ01031580">
    <property type="protein sequence ID" value="JAS38189.1"/>
    <property type="molecule type" value="Transcribed_RNA"/>
</dbReference>
<sequence length="279" mass="32970">MTIQMKLSEDGVARDEERRVKIFVNQMLLTRIFTASYIGRFYVDSLKDYRDVIQIYNEENDFIKDLEVVRMRVEHFYQREVWPAITGSDYIGPPTGHCLWINLENIAFGNYWFLIENVMWNEREVIIKVKVIRKFEPDVKSSTHKDTSVDWTEIKNDITNMLRETITWSNIKESTKFICALLVTTASLLIYGVQYLGDYSIRFFREFNNLIKVSTPIFIALIELVSKTIGGFYILIAMLWRGHGQGLPPQMNLMAQQPAIMPAPNRRRYYRYEQDAYRK</sequence>
<dbReference type="EMBL" id="GECZ01027640">
    <property type="protein sequence ID" value="JAS42129.1"/>
    <property type="molecule type" value="Transcribed_RNA"/>
</dbReference>
<dbReference type="EMBL" id="GECZ01010756">
    <property type="protein sequence ID" value="JAS59013.1"/>
    <property type="molecule type" value="Transcribed_RNA"/>
</dbReference>
<keyword evidence="1" id="KW-0472">Membrane</keyword>
<reference evidence="11" key="1">
    <citation type="submission" date="2015-11" db="EMBL/GenBank/DDBJ databases">
        <title>De novo transcriptome assembly of four potential Pierce s Disease insect vectors from Arizona vineyards.</title>
        <authorList>
            <person name="Tassone E.E."/>
        </authorList>
    </citation>
    <scope>NUCLEOTIDE SEQUENCE</scope>
</reference>
<feature type="transmembrane region" description="Helical" evidence="1">
    <location>
        <begin position="177"/>
        <end position="197"/>
    </location>
</feature>
<gene>
    <name evidence="11" type="ORF">g.28754</name>
    <name evidence="6" type="ORF">g.28755</name>
    <name evidence="9" type="ORF">g.28756</name>
    <name evidence="2" type="ORF">g.28757</name>
    <name evidence="8" type="ORF">g.28760</name>
    <name evidence="12" type="ORF">g.28761</name>
    <name evidence="3" type="ORF">g.28762</name>
    <name evidence="7" type="ORF">g.28763</name>
    <name evidence="5" type="ORF">g.28764</name>
    <name evidence="4" type="ORF">g.28765</name>
    <name evidence="10" type="ORF">g.28766</name>
</gene>
<name>A0A1B6G9P9_9HEMI</name>
<evidence type="ECO:0000313" key="12">
    <source>
        <dbReference type="EMBL" id="JAS64561.1"/>
    </source>
</evidence>
<evidence type="ECO:0000313" key="10">
    <source>
        <dbReference type="EMBL" id="JAS53487.1"/>
    </source>
</evidence>
<evidence type="ECO:0000313" key="5">
    <source>
        <dbReference type="EMBL" id="JAS42535.1"/>
    </source>
</evidence>
<evidence type="ECO:0000313" key="4">
    <source>
        <dbReference type="EMBL" id="JAS42129.1"/>
    </source>
</evidence>
<evidence type="ECO:0000313" key="2">
    <source>
        <dbReference type="EMBL" id="JAS38189.1"/>
    </source>
</evidence>
<dbReference type="EMBL" id="GECZ01027899">
    <property type="protein sequence ID" value="JAS41870.1"/>
    <property type="molecule type" value="Transcribed_RNA"/>
</dbReference>
<evidence type="ECO:0000313" key="11">
    <source>
        <dbReference type="EMBL" id="JAS59013.1"/>
    </source>
</evidence>
<protein>
    <submittedName>
        <fullName evidence="11">Uncharacterized protein</fullName>
    </submittedName>
</protein>
<dbReference type="EMBL" id="GECZ01020763">
    <property type="protein sequence ID" value="JAS49006.1"/>
    <property type="molecule type" value="Transcribed_RNA"/>
</dbReference>
<organism evidence="11">
    <name type="scientific">Cuerna arida</name>
    <dbReference type="NCBI Taxonomy" id="1464854"/>
    <lineage>
        <taxon>Eukaryota</taxon>
        <taxon>Metazoa</taxon>
        <taxon>Ecdysozoa</taxon>
        <taxon>Arthropoda</taxon>
        <taxon>Hexapoda</taxon>
        <taxon>Insecta</taxon>
        <taxon>Pterygota</taxon>
        <taxon>Neoptera</taxon>
        <taxon>Paraneoptera</taxon>
        <taxon>Hemiptera</taxon>
        <taxon>Auchenorrhyncha</taxon>
        <taxon>Membracoidea</taxon>
        <taxon>Cicadellidae</taxon>
        <taxon>Cicadellinae</taxon>
        <taxon>Proconiini</taxon>
        <taxon>Cuerna</taxon>
    </lineage>
</organism>
<keyword evidence="1" id="KW-1133">Transmembrane helix</keyword>
<dbReference type="EMBL" id="GECZ01027234">
    <property type="protein sequence ID" value="JAS42535.1"/>
    <property type="molecule type" value="Transcribed_RNA"/>
</dbReference>
<evidence type="ECO:0000256" key="1">
    <source>
        <dbReference type="SAM" id="Phobius"/>
    </source>
</evidence>
<evidence type="ECO:0000313" key="7">
    <source>
        <dbReference type="EMBL" id="JAS50405.1"/>
    </source>
</evidence>
<dbReference type="EMBL" id="GECZ01019284">
    <property type="protein sequence ID" value="JAS50485.1"/>
    <property type="molecule type" value="Transcribed_RNA"/>
</dbReference>
<evidence type="ECO:0000313" key="8">
    <source>
        <dbReference type="EMBL" id="JAS50452.1"/>
    </source>
</evidence>
<dbReference type="AlphaFoldDB" id="A0A1B6G9P9"/>
<evidence type="ECO:0000313" key="3">
    <source>
        <dbReference type="EMBL" id="JAS41870.1"/>
    </source>
</evidence>